<reference evidence="3" key="1">
    <citation type="journal article" date="2019" name="Int. J. Syst. Evol. Microbiol.">
        <title>The Global Catalogue of Microorganisms (GCM) 10K type strain sequencing project: providing services to taxonomists for standard genome sequencing and annotation.</title>
        <authorList>
            <consortium name="The Broad Institute Genomics Platform"/>
            <consortium name="The Broad Institute Genome Sequencing Center for Infectious Disease"/>
            <person name="Wu L."/>
            <person name="Ma J."/>
        </authorList>
    </citation>
    <scope>NUCLEOTIDE SEQUENCE [LARGE SCALE GENOMIC DNA]</scope>
    <source>
        <strain evidence="3">KCTC 19812</strain>
    </source>
</reference>
<evidence type="ECO:0000313" key="3">
    <source>
        <dbReference type="Proteomes" id="UP001597414"/>
    </source>
</evidence>
<dbReference type="Pfam" id="PF12893">
    <property type="entry name" value="Lumazine_bd_2"/>
    <property type="match status" value="1"/>
</dbReference>
<feature type="signal peptide" evidence="1">
    <location>
        <begin position="1"/>
        <end position="20"/>
    </location>
</feature>
<comment type="caution">
    <text evidence="2">The sequence shown here is derived from an EMBL/GenBank/DDBJ whole genome shotgun (WGS) entry which is preliminary data.</text>
</comment>
<dbReference type="InterPro" id="IPR039437">
    <property type="entry name" value="FrzH/put_lumazine-bd"/>
</dbReference>
<name>A0ABW5BBL2_9BACT</name>
<feature type="chain" id="PRO_5047266424" evidence="1">
    <location>
        <begin position="21"/>
        <end position="150"/>
    </location>
</feature>
<sequence length="150" mass="16833">MKKILAISILTIMFINPGHAQDSKLIEEVISSLFVGMKTKNPELVSPAFHPEAIMHTVVSGESGGTLGSNSVQDFINRIATTPENIVLDERILEYDIKIDGQMAAVWTPYEFYVNDTLSHCGVNSFQMIKTPEGWKITYIIDTRRKDKCK</sequence>
<accession>A0ABW5BBL2</accession>
<keyword evidence="1" id="KW-0732">Signal</keyword>
<dbReference type="SUPFAM" id="SSF54427">
    <property type="entry name" value="NTF2-like"/>
    <property type="match status" value="1"/>
</dbReference>
<evidence type="ECO:0000256" key="1">
    <source>
        <dbReference type="SAM" id="SignalP"/>
    </source>
</evidence>
<keyword evidence="3" id="KW-1185">Reference proteome</keyword>
<gene>
    <name evidence="2" type="ORF">ACFSKV_12180</name>
</gene>
<dbReference type="Gene3D" id="3.10.450.50">
    <property type="match status" value="1"/>
</dbReference>
<organism evidence="2 3">
    <name type="scientific">Shivajiella indica</name>
    <dbReference type="NCBI Taxonomy" id="872115"/>
    <lineage>
        <taxon>Bacteria</taxon>
        <taxon>Pseudomonadati</taxon>
        <taxon>Bacteroidota</taxon>
        <taxon>Cytophagia</taxon>
        <taxon>Cytophagales</taxon>
        <taxon>Cyclobacteriaceae</taxon>
        <taxon>Shivajiella</taxon>
    </lineage>
</organism>
<dbReference type="EMBL" id="JBHUIV010000016">
    <property type="protein sequence ID" value="MFD2202323.1"/>
    <property type="molecule type" value="Genomic_DNA"/>
</dbReference>
<protein>
    <submittedName>
        <fullName evidence="2">Nuclear transport factor 2 family protein</fullName>
    </submittedName>
</protein>
<proteinExistence type="predicted"/>
<dbReference type="RefSeq" id="WP_380803024.1">
    <property type="nucleotide sequence ID" value="NZ_JBHUIV010000016.1"/>
</dbReference>
<dbReference type="Proteomes" id="UP001597414">
    <property type="component" value="Unassembled WGS sequence"/>
</dbReference>
<dbReference type="InterPro" id="IPR032710">
    <property type="entry name" value="NTF2-like_dom_sf"/>
</dbReference>
<evidence type="ECO:0000313" key="2">
    <source>
        <dbReference type="EMBL" id="MFD2202323.1"/>
    </source>
</evidence>